<dbReference type="EMBL" id="KM112087">
    <property type="protein sequence ID" value="AIS36184.1"/>
    <property type="molecule type" value="Genomic_DNA"/>
</dbReference>
<protein>
    <submittedName>
        <fullName evidence="2">Uncharacterized protein</fullName>
    </submittedName>
</protein>
<evidence type="ECO:0000313" key="2">
    <source>
        <dbReference type="EMBL" id="AIS36184.1"/>
    </source>
</evidence>
<geneLocation type="plasmid" evidence="2">
    <name>pCKF</name>
</geneLocation>
<accession>A0A096ZX93</accession>
<dbReference type="AlphaFoldDB" id="A0A096ZX93"/>
<organism evidence="2">
    <name type="scientific">Yersinia pestis subsp. pestis bv. Medievalis</name>
    <dbReference type="NCBI Taxonomy" id="1234662"/>
    <lineage>
        <taxon>Bacteria</taxon>
        <taxon>Pseudomonadati</taxon>
        <taxon>Pseudomonadota</taxon>
        <taxon>Gammaproteobacteria</taxon>
        <taxon>Enterobacterales</taxon>
        <taxon>Yersiniaceae</taxon>
        <taxon>Yersinia</taxon>
    </lineage>
</organism>
<keyword evidence="1" id="KW-0812">Transmembrane</keyword>
<feature type="transmembrane region" description="Helical" evidence="1">
    <location>
        <begin position="40"/>
        <end position="62"/>
    </location>
</feature>
<name>A0A096ZX93_YERPE</name>
<sequence>MNGFSYLISMLFIFGALIYCRDLLLKHFPIFKKYSQRRQYLIILVLFLATSRIFINFIGVTYGQ</sequence>
<evidence type="ECO:0000256" key="1">
    <source>
        <dbReference type="SAM" id="Phobius"/>
    </source>
</evidence>
<keyword evidence="1" id="KW-0472">Membrane</keyword>
<feature type="transmembrane region" description="Helical" evidence="1">
    <location>
        <begin position="6"/>
        <end position="28"/>
    </location>
</feature>
<keyword evidence="2" id="KW-0614">Plasmid</keyword>
<proteinExistence type="predicted"/>
<keyword evidence="1" id="KW-1133">Transmembrane helix</keyword>
<reference evidence="2" key="1">
    <citation type="submission" date="2014-07" db="EMBL/GenBank/DDBJ databases">
        <authorList>
            <person name="Oglodin E.G."/>
            <person name="Cherkasov A.V."/>
            <person name="Eroshenko G.A."/>
            <person name="Odinokov G.N."/>
            <person name="Shavina N.Y."/>
            <person name="Kutyrev V.V."/>
        </authorList>
    </citation>
    <scope>NUCLEOTIDE SEQUENCE</scope>
    <source>
        <strain evidence="2">C-627</strain>
        <plasmid evidence="2">pCKF</plasmid>
    </source>
</reference>